<name>I4YIY6_WALMC</name>
<keyword evidence="1" id="KW-1133">Transmembrane helix</keyword>
<keyword evidence="3" id="KW-1185">Reference proteome</keyword>
<evidence type="ECO:0000313" key="2">
    <source>
        <dbReference type="EMBL" id="EIM23928.1"/>
    </source>
</evidence>
<evidence type="ECO:0000256" key="1">
    <source>
        <dbReference type="SAM" id="Phobius"/>
    </source>
</evidence>
<keyword evidence="1" id="KW-0472">Membrane</keyword>
<dbReference type="EMBL" id="JH668223">
    <property type="protein sequence ID" value="EIM23928.1"/>
    <property type="molecule type" value="Genomic_DNA"/>
</dbReference>
<gene>
    <name evidence="2" type="ORF">WALSEDRAFT_59014</name>
</gene>
<protein>
    <submittedName>
        <fullName evidence="2">Uncharacterized protein</fullName>
    </submittedName>
</protein>
<feature type="transmembrane region" description="Helical" evidence="1">
    <location>
        <begin position="140"/>
        <end position="157"/>
    </location>
</feature>
<proteinExistence type="predicted"/>
<dbReference type="HOGENOM" id="CLU_059990_0_0_1"/>
<dbReference type="InParanoid" id="I4YIY6"/>
<accession>I4YIY6</accession>
<dbReference type="RefSeq" id="XP_006955768.1">
    <property type="nucleotide sequence ID" value="XM_006955706.1"/>
</dbReference>
<dbReference type="Proteomes" id="UP000005242">
    <property type="component" value="Unassembled WGS sequence"/>
</dbReference>
<organism evidence="2 3">
    <name type="scientific">Wallemia mellicola (strain ATCC MYA-4683 / CBS 633.66)</name>
    <name type="common">Wallemia sebi (CBS 633.66)</name>
    <dbReference type="NCBI Taxonomy" id="671144"/>
    <lineage>
        <taxon>Eukaryota</taxon>
        <taxon>Fungi</taxon>
        <taxon>Dikarya</taxon>
        <taxon>Basidiomycota</taxon>
        <taxon>Wallemiomycotina</taxon>
        <taxon>Wallemiomycetes</taxon>
        <taxon>Wallemiales</taxon>
        <taxon>Wallemiaceae</taxon>
        <taxon>Wallemia</taxon>
    </lineage>
</organism>
<sequence length="313" mass="35736">MQEYPKVNPAYLIECEHTPYVLLKHPKNKIVIAFTLEGVIILFMGIFTLMDQIGFTLDYPLQKLLNFLTIVATIYLYYARSSHLASVPKSTAYLHSLDIYLRSEKIDMTKLDYYADILNYVASMDFCHAFPRHIYCASRYSLYFFVAISILYHSIIAKFRDPMWVFRLLLQGVMIIPMYQLNNNNYYNYHDPVISGTRGIPSHEFFKARNPNYACGLSGIDNKGISHYPLTPSLLSKIPQVSAEAAPTQQYMHVCENMYHGTVDGLIHLNELKKDTLLAGLLSGFTMGVVRGDVQDDLSKPAQHSNPHTITVK</sequence>
<evidence type="ECO:0000313" key="3">
    <source>
        <dbReference type="Proteomes" id="UP000005242"/>
    </source>
</evidence>
<dbReference type="KEGG" id="wse:WALSEDRAFT_59014"/>
<dbReference type="GeneID" id="18473127"/>
<keyword evidence="1" id="KW-0812">Transmembrane</keyword>
<feature type="transmembrane region" description="Helical" evidence="1">
    <location>
        <begin position="61"/>
        <end position="79"/>
    </location>
</feature>
<dbReference type="AlphaFoldDB" id="I4YIY6"/>
<feature type="transmembrane region" description="Helical" evidence="1">
    <location>
        <begin position="30"/>
        <end position="49"/>
    </location>
</feature>
<reference evidence="2 3" key="1">
    <citation type="journal article" date="2012" name="Fungal Genet. Biol.">
        <title>The genome of the xerotolerant mold Wallemia sebi reveals adaptations to osmotic stress and suggests cryptic sexual reproduction.</title>
        <authorList>
            <person name="Padamsee M."/>
            <person name="Kumar T.K.A."/>
            <person name="Riley R."/>
            <person name="Binder M."/>
            <person name="Boyd A."/>
            <person name="Calvo A.M."/>
            <person name="Furukawa K."/>
            <person name="Hesse C."/>
            <person name="Hohmann S."/>
            <person name="James T.Y."/>
            <person name="LaButti K."/>
            <person name="Lapidus A."/>
            <person name="Lindquist E."/>
            <person name="Lucas S."/>
            <person name="Miller K."/>
            <person name="Shantappa S."/>
            <person name="Grigoriev I.V."/>
            <person name="Hibbett D.S."/>
            <person name="McLaughlin D.J."/>
            <person name="Spatafora J.W."/>
            <person name="Aime M.C."/>
        </authorList>
    </citation>
    <scope>NUCLEOTIDE SEQUENCE [LARGE SCALE GENOMIC DNA]</scope>
    <source>
        <strain evidence="3">ATCC MYA-4683 / CBS 633.66</strain>
    </source>
</reference>